<keyword evidence="1" id="KW-0732">Signal</keyword>
<feature type="signal peptide" evidence="1">
    <location>
        <begin position="1"/>
        <end position="27"/>
    </location>
</feature>
<dbReference type="STRING" id="336566.ABB30_08610"/>
<evidence type="ECO:0000256" key="1">
    <source>
        <dbReference type="SAM" id="SignalP"/>
    </source>
</evidence>
<sequence>MQNGKRGAAAASMMLLAGLLGTAAAQAQSPAADKPRLQEISDAELAAMRGRYTLAGNAVAWFGVSLISQWRSGDGQQLAAGLQLGVDLRSGSPRFTYQPTVNIAYQGDAGSLGSTTLRQIDSAGLANASGFVQAVQLAGDGNQVSNQAELVIRDGPVPQMAAGSAAGSAGAVNGPASVQAWVDGQRAGVTLQLAGQGQVRQWLGGGQVGQSVALASDGSWVSNQLRLEVVRGPAVAGSGLAQNVAQALGSSRGLGNIGGP</sequence>
<dbReference type="Proteomes" id="UP000050956">
    <property type="component" value="Unassembled WGS sequence"/>
</dbReference>
<proteinExistence type="predicted"/>
<accession>A0A0R0D438</accession>
<gene>
    <name evidence="2" type="ORF">ABB30_08610</name>
</gene>
<reference evidence="2 3" key="1">
    <citation type="submission" date="2015-05" db="EMBL/GenBank/DDBJ databases">
        <title>Genome sequencing and analysis of members of genus Stenotrophomonas.</title>
        <authorList>
            <person name="Patil P.P."/>
            <person name="Midha S."/>
            <person name="Patil P.B."/>
        </authorList>
    </citation>
    <scope>NUCLEOTIDE SEQUENCE [LARGE SCALE GENOMIC DNA]</scope>
    <source>
        <strain evidence="2 3">DSM 24757</strain>
    </source>
</reference>
<feature type="chain" id="PRO_5006395186" evidence="1">
    <location>
        <begin position="28"/>
        <end position="260"/>
    </location>
</feature>
<dbReference type="EMBL" id="LDJM01000021">
    <property type="protein sequence ID" value="KRG76893.1"/>
    <property type="molecule type" value="Genomic_DNA"/>
</dbReference>
<dbReference type="AlphaFoldDB" id="A0A0R0D438"/>
<organism evidence="2 3">
    <name type="scientific">Stenotrophomonas ginsengisoli</name>
    <dbReference type="NCBI Taxonomy" id="336566"/>
    <lineage>
        <taxon>Bacteria</taxon>
        <taxon>Pseudomonadati</taxon>
        <taxon>Pseudomonadota</taxon>
        <taxon>Gammaproteobacteria</taxon>
        <taxon>Lysobacterales</taxon>
        <taxon>Lysobacteraceae</taxon>
        <taxon>Stenotrophomonas</taxon>
    </lineage>
</organism>
<comment type="caution">
    <text evidence="2">The sequence shown here is derived from an EMBL/GenBank/DDBJ whole genome shotgun (WGS) entry which is preliminary data.</text>
</comment>
<protein>
    <submittedName>
        <fullName evidence="2">Uncharacterized protein</fullName>
    </submittedName>
</protein>
<keyword evidence="3" id="KW-1185">Reference proteome</keyword>
<dbReference type="PATRIC" id="fig|336566.3.peg.1133"/>
<evidence type="ECO:0000313" key="3">
    <source>
        <dbReference type="Proteomes" id="UP000050956"/>
    </source>
</evidence>
<name>A0A0R0D438_9GAMM</name>
<evidence type="ECO:0000313" key="2">
    <source>
        <dbReference type="EMBL" id="KRG76893.1"/>
    </source>
</evidence>